<gene>
    <name evidence="2" type="ORF">MELLADRAFT_69240</name>
</gene>
<dbReference type="OrthoDB" id="10412571at2759"/>
<accession>F4S9X2</accession>
<dbReference type="HOGENOM" id="CLU_029635_0_0_1"/>
<dbReference type="AlphaFoldDB" id="F4S9X2"/>
<dbReference type="RefSeq" id="XP_007418177.1">
    <property type="nucleotide sequence ID" value="XM_007418115.1"/>
</dbReference>
<evidence type="ECO:0000256" key="1">
    <source>
        <dbReference type="SAM" id="MobiDB-lite"/>
    </source>
</evidence>
<evidence type="ECO:0000313" key="2">
    <source>
        <dbReference type="EMBL" id="EGF98557.1"/>
    </source>
</evidence>
<dbReference type="GeneID" id="18931202"/>
<proteinExistence type="predicted"/>
<dbReference type="KEGG" id="mlr:MELLADRAFT_69240"/>
<keyword evidence="3" id="KW-1185">Reference proteome</keyword>
<name>F4S9X2_MELLP</name>
<feature type="region of interest" description="Disordered" evidence="1">
    <location>
        <begin position="47"/>
        <end position="82"/>
    </location>
</feature>
<evidence type="ECO:0000313" key="3">
    <source>
        <dbReference type="Proteomes" id="UP000001072"/>
    </source>
</evidence>
<dbReference type="Proteomes" id="UP000001072">
    <property type="component" value="Unassembled WGS sequence"/>
</dbReference>
<dbReference type="EMBL" id="GL883174">
    <property type="protein sequence ID" value="EGF98557.1"/>
    <property type="molecule type" value="Genomic_DNA"/>
</dbReference>
<dbReference type="VEuPathDB" id="FungiDB:MELLADRAFT_69240"/>
<sequence>MSEISNIDATTRFDEMDLDSDLTDLSDIEQTVLPSLLTASIPVAPLVPNANHPAKPPGRRPLKKKGGSKTQTKPKPRSHFIPPHLIPDVAAHEFPSVYRRRAQVAEYLHRIFKKATIIPVDFDLAVAYFLQQTDHLKLGDIRASVEKITADYSILDPLTGRQESLRHCTQYINQVIADYDAHPNLPLPFALRYPNLAALNQLAIDRTKDPQIVASTLSGTERGRLALAGAAIVNDTPVFAGPMTLATSLRTTHDPTATPPVFSSPFEVSSTASSRLSGAKSVYNEVPGVTTGVLSSQVVGYGRYSDFSTGMSDTQMALGRARQGHPESDWASKEVSQFNLAAMIQMGKEHSFQRDAEDRIESELIWHNEQARLIIKAFQPNSYTAATNSLQVLINSGTPGVSKSIRGLINPIGLGKYLVQWHVMFNMQVDHHRDGHNATLFASANFFGQHYAGGELILNYLGYAVCGAPGYSVHGAFDILMHGVSKITCLPNKNNEPAQRICMAIYSHADVFAGAARFSGMNQSPKVFSDSRLWIPFYPGGFALASCIQSFFDEQKRLYAKYLAERRARWQSGALAASSCASTSTSL</sequence>
<protein>
    <submittedName>
        <fullName evidence="2">Uncharacterized protein</fullName>
    </submittedName>
</protein>
<dbReference type="InParanoid" id="F4S9X2"/>
<feature type="compositionally biased region" description="Basic residues" evidence="1">
    <location>
        <begin position="57"/>
        <end position="78"/>
    </location>
</feature>
<reference evidence="3" key="1">
    <citation type="journal article" date="2011" name="Proc. Natl. Acad. Sci. U.S.A.">
        <title>Obligate biotrophy features unraveled by the genomic analysis of rust fungi.</title>
        <authorList>
            <person name="Duplessis S."/>
            <person name="Cuomo C.A."/>
            <person name="Lin Y.-C."/>
            <person name="Aerts A."/>
            <person name="Tisserant E."/>
            <person name="Veneault-Fourrey C."/>
            <person name="Joly D.L."/>
            <person name="Hacquard S."/>
            <person name="Amselem J."/>
            <person name="Cantarel B.L."/>
            <person name="Chiu R."/>
            <person name="Coutinho P.M."/>
            <person name="Feau N."/>
            <person name="Field M."/>
            <person name="Frey P."/>
            <person name="Gelhaye E."/>
            <person name="Goldberg J."/>
            <person name="Grabherr M.G."/>
            <person name="Kodira C.D."/>
            <person name="Kohler A."/>
            <person name="Kuees U."/>
            <person name="Lindquist E.A."/>
            <person name="Lucas S.M."/>
            <person name="Mago R."/>
            <person name="Mauceli E."/>
            <person name="Morin E."/>
            <person name="Murat C."/>
            <person name="Pangilinan J.L."/>
            <person name="Park R."/>
            <person name="Pearson M."/>
            <person name="Quesneville H."/>
            <person name="Rouhier N."/>
            <person name="Sakthikumar S."/>
            <person name="Salamov A.A."/>
            <person name="Schmutz J."/>
            <person name="Selles B."/>
            <person name="Shapiro H."/>
            <person name="Tanguay P."/>
            <person name="Tuskan G.A."/>
            <person name="Henrissat B."/>
            <person name="Van de Peer Y."/>
            <person name="Rouze P."/>
            <person name="Ellis J.G."/>
            <person name="Dodds P.N."/>
            <person name="Schein J.E."/>
            <person name="Zhong S."/>
            <person name="Hamelin R.C."/>
            <person name="Grigoriev I.V."/>
            <person name="Szabo L.J."/>
            <person name="Martin F."/>
        </authorList>
    </citation>
    <scope>NUCLEOTIDE SEQUENCE [LARGE SCALE GENOMIC DNA]</scope>
    <source>
        <strain evidence="3">98AG31 / pathotype 3-4-7</strain>
    </source>
</reference>
<organism evidence="3">
    <name type="scientific">Melampsora larici-populina (strain 98AG31 / pathotype 3-4-7)</name>
    <name type="common">Poplar leaf rust fungus</name>
    <dbReference type="NCBI Taxonomy" id="747676"/>
    <lineage>
        <taxon>Eukaryota</taxon>
        <taxon>Fungi</taxon>
        <taxon>Dikarya</taxon>
        <taxon>Basidiomycota</taxon>
        <taxon>Pucciniomycotina</taxon>
        <taxon>Pucciniomycetes</taxon>
        <taxon>Pucciniales</taxon>
        <taxon>Melampsoraceae</taxon>
        <taxon>Melampsora</taxon>
    </lineage>
</organism>